<dbReference type="Proteomes" id="UP000664385">
    <property type="component" value="Unassembled WGS sequence"/>
</dbReference>
<dbReference type="EMBL" id="JAEMWU010000001">
    <property type="protein sequence ID" value="MBN8205322.1"/>
    <property type="molecule type" value="Genomic_DNA"/>
</dbReference>
<dbReference type="RefSeq" id="WP_179411648.1">
    <property type="nucleotide sequence ID" value="NZ_JAEMWU010000001.1"/>
</dbReference>
<organism evidence="1 2">
    <name type="scientific">Microbacterium esteraromaticum</name>
    <dbReference type="NCBI Taxonomy" id="57043"/>
    <lineage>
        <taxon>Bacteria</taxon>
        <taxon>Bacillati</taxon>
        <taxon>Actinomycetota</taxon>
        <taxon>Actinomycetes</taxon>
        <taxon>Micrococcales</taxon>
        <taxon>Microbacteriaceae</taxon>
        <taxon>Microbacterium</taxon>
    </lineage>
</organism>
<proteinExistence type="predicted"/>
<comment type="caution">
    <text evidence="1">The sequence shown here is derived from an EMBL/GenBank/DDBJ whole genome shotgun (WGS) entry which is preliminary data.</text>
</comment>
<gene>
    <name evidence="1" type="ORF">JF543_05055</name>
</gene>
<evidence type="ECO:0000313" key="1">
    <source>
        <dbReference type="EMBL" id="MBN8205322.1"/>
    </source>
</evidence>
<evidence type="ECO:0000313" key="2">
    <source>
        <dbReference type="Proteomes" id="UP000664385"/>
    </source>
</evidence>
<dbReference type="AlphaFoldDB" id="A0A939DW26"/>
<reference evidence="1" key="1">
    <citation type="submission" date="2020-12" db="EMBL/GenBank/DDBJ databases">
        <title>PHA producing bacteria isolated from mangrove.</title>
        <authorList>
            <person name="Zheng W."/>
            <person name="Yu S."/>
            <person name="Huang Y."/>
        </authorList>
    </citation>
    <scope>NUCLEOTIDE SEQUENCE</scope>
    <source>
        <strain evidence="1">GN8-5</strain>
    </source>
</reference>
<accession>A0A939DW26</accession>
<sequence length="301" mass="34118">MSDPDALRINAYVLVADPSYLRESLGAYYSSVERIVVSYDRTATSWTGTPLPIEQCLEIISEVDVEGKCILAPGDFARLDHTPLENDTHQRQVALDQASDGADWVMQLDTDEVLSDPQTFFVMLRRAAAAGAGGLDYPARWLYTRTGRGRYLEASNRWWRRAASYPGPVAVRAGTRLRHARQADVPLFRVDFRTRNSDPWRGRDSPVHTTVDASQAILHFSWVRDLDVLRRKFGWSGHTHAMRPPAVLRRWLWRTKHPLLTVLMTPLRRKGDARYRLVRIAEPPGGSPIRVDYSVRAAAGE</sequence>
<protein>
    <submittedName>
        <fullName evidence="1">Uncharacterized protein</fullName>
    </submittedName>
</protein>
<name>A0A939DW26_9MICO</name>